<name>A0A4Q4M035_9PLEO</name>
<evidence type="ECO:0000313" key="2">
    <source>
        <dbReference type="Proteomes" id="UP000292402"/>
    </source>
</evidence>
<dbReference type="EMBL" id="PDXA01000070">
    <property type="protein sequence ID" value="RYN33168.1"/>
    <property type="molecule type" value="Genomic_DNA"/>
</dbReference>
<evidence type="ECO:0000313" key="1">
    <source>
        <dbReference type="EMBL" id="RYN33168.1"/>
    </source>
</evidence>
<accession>A0A4Q4M035</accession>
<comment type="caution">
    <text evidence="1">The sequence shown here is derived from an EMBL/GenBank/DDBJ whole genome shotgun (WGS) entry which is preliminary data.</text>
</comment>
<proteinExistence type="predicted"/>
<organism evidence="1 2">
    <name type="scientific">Alternaria tenuissima</name>
    <dbReference type="NCBI Taxonomy" id="119927"/>
    <lineage>
        <taxon>Eukaryota</taxon>
        <taxon>Fungi</taxon>
        <taxon>Dikarya</taxon>
        <taxon>Ascomycota</taxon>
        <taxon>Pezizomycotina</taxon>
        <taxon>Dothideomycetes</taxon>
        <taxon>Pleosporomycetidae</taxon>
        <taxon>Pleosporales</taxon>
        <taxon>Pleosporineae</taxon>
        <taxon>Pleosporaceae</taxon>
        <taxon>Alternaria</taxon>
        <taxon>Alternaria sect. Alternaria</taxon>
        <taxon>Alternaria alternata complex</taxon>
    </lineage>
</organism>
<dbReference type="AlphaFoldDB" id="A0A4Q4M035"/>
<dbReference type="SUPFAM" id="SSF48403">
    <property type="entry name" value="Ankyrin repeat"/>
    <property type="match status" value="1"/>
</dbReference>
<protein>
    <submittedName>
        <fullName evidence="1">Uncharacterized protein</fullName>
    </submittedName>
</protein>
<gene>
    <name evidence="1" type="ORF">AA0114_g12001</name>
</gene>
<reference evidence="2" key="1">
    <citation type="journal article" date="2019" name="bioRxiv">
        <title>Genomics, evolutionary history and diagnostics of the Alternaria alternata species group including apple and Asian pear pathotypes.</title>
        <authorList>
            <person name="Armitage A.D."/>
            <person name="Cockerton H.M."/>
            <person name="Sreenivasaprasad S."/>
            <person name="Woodhall J.W."/>
            <person name="Lane C.R."/>
            <person name="Harrison R.J."/>
            <person name="Clarkson J.P."/>
        </authorList>
    </citation>
    <scope>NUCLEOTIDE SEQUENCE [LARGE SCALE GENOMIC DNA]</scope>
    <source>
        <strain evidence="2">FERA 1082</strain>
    </source>
</reference>
<dbReference type="Gene3D" id="1.25.40.20">
    <property type="entry name" value="Ankyrin repeat-containing domain"/>
    <property type="match status" value="1"/>
</dbReference>
<sequence>MNIALIYWIPEAFQTYVTYEVLATPPLYAYNKTRTGREILKHKLADFLYTRSTNLNGFVRAHVPEFISGVMSSKKSWIPDDKTTSTLQRVLCELFVRNCDGALACVLTDMNKLSINHKKVIAASSTLNLIATAAAIGDLGGLRHDTANHRDLLWTMSLAFGYPLDVAVYAGHIGAVKAIAQQAITGQDEDVVNLDGRYGTGLGAEHISFRRAICTCIELQHRGMIEYLLEKYVEAFGSPTEVCMAEWLNRAVTYGRKGMLALLLHLSTDVGISTYYKAFEAACRLSKVSLLYLFFRPSPIIPARLAINKFYSLSDKGYRSVYPLDTAIRVAARRHMGSIIKKLLELGADPNGPKYRASLRRPLHLATIVDCVSGILPLLDAGANPRLVNDA</sequence>
<dbReference type="InterPro" id="IPR036770">
    <property type="entry name" value="Ankyrin_rpt-contain_sf"/>
</dbReference>
<dbReference type="Proteomes" id="UP000292402">
    <property type="component" value="Unassembled WGS sequence"/>
</dbReference>